<dbReference type="InterPro" id="IPR049082">
    <property type="entry name" value="T7SS_signal"/>
</dbReference>
<keyword evidence="3" id="KW-1185">Reference proteome</keyword>
<reference evidence="2 3" key="1">
    <citation type="submission" date="2019-07" db="EMBL/GenBank/DDBJ databases">
        <title>R&amp;d 2014.</title>
        <authorList>
            <person name="Klenk H.-P."/>
        </authorList>
    </citation>
    <scope>NUCLEOTIDE SEQUENCE [LARGE SCALE GENOMIC DNA]</scope>
    <source>
        <strain evidence="2 3">DSM 43194</strain>
    </source>
</reference>
<dbReference type="Pfam" id="PF21725">
    <property type="entry name" value="T7SS_signal"/>
    <property type="match status" value="1"/>
</dbReference>
<feature type="domain" description="Putative T7SS secretion signal" evidence="1">
    <location>
        <begin position="4"/>
        <end position="162"/>
    </location>
</feature>
<organism evidence="2 3">
    <name type="scientific">Prauserella rugosa</name>
    <dbReference type="NCBI Taxonomy" id="43354"/>
    <lineage>
        <taxon>Bacteria</taxon>
        <taxon>Bacillati</taxon>
        <taxon>Actinomycetota</taxon>
        <taxon>Actinomycetes</taxon>
        <taxon>Pseudonocardiales</taxon>
        <taxon>Pseudonocardiaceae</taxon>
        <taxon>Prauserella</taxon>
    </lineage>
</organism>
<dbReference type="RefSeq" id="WP_051757838.1">
    <property type="nucleotide sequence ID" value="NZ_JOIJ01000008.1"/>
</dbReference>
<dbReference type="AlphaFoldDB" id="A0A660C4T6"/>
<evidence type="ECO:0000259" key="1">
    <source>
        <dbReference type="Pfam" id="PF21725"/>
    </source>
</evidence>
<dbReference type="Proteomes" id="UP000317303">
    <property type="component" value="Unassembled WGS sequence"/>
</dbReference>
<gene>
    <name evidence="2" type="ORF">JD82_00330</name>
</gene>
<name>A0A660C4T6_9PSEU</name>
<sequence length="415" mass="40741">MTAQLGETTDPAQLIPGQPQQIAEDLRGVVGNLSAVGEVGGMLGRIDPANWIGEASNVFRDAFGAEPPKWLGLVDTVARGGQTLADYADVLTWAQGEAQRAIEMHTQAQAAQRAAAALAQAQAPGAPAAPNDPGGGLLAEAQAVLDNARARVESVGGQLAAKLGLQPDGQGGYNRGFEREAINERRFDKSFGGDQALKENPVAGLIETLGIELPSASWQGEAGVSVAEGELGGSFDNGLVAGQGSVQGSVLGASANADASIDPMGASASAGAEAHLARGSAEGSLDIGPVGSATGQANAAVEAAANASANLGWTGLDVSGDAFAGARADANAGIEIAGISAGVNAEGWAGAGAEGGLQFGMGEDGKFHVGGSIGAAVGLGGKVGGEVAVDPGQVADSVSGAAGSVGSMLRDFSGW</sequence>
<dbReference type="EMBL" id="VLJV01000001">
    <property type="protein sequence ID" value="TWH18512.1"/>
    <property type="molecule type" value="Genomic_DNA"/>
</dbReference>
<evidence type="ECO:0000313" key="2">
    <source>
        <dbReference type="EMBL" id="TWH18512.1"/>
    </source>
</evidence>
<protein>
    <recommendedName>
        <fullName evidence="1">Putative T7SS secretion signal domain-containing protein</fullName>
    </recommendedName>
</protein>
<comment type="caution">
    <text evidence="2">The sequence shown here is derived from an EMBL/GenBank/DDBJ whole genome shotgun (WGS) entry which is preliminary data.</text>
</comment>
<proteinExistence type="predicted"/>
<accession>A0A660C4T6</accession>
<dbReference type="OrthoDB" id="5194739at2"/>
<evidence type="ECO:0000313" key="3">
    <source>
        <dbReference type="Proteomes" id="UP000317303"/>
    </source>
</evidence>